<dbReference type="Proteomes" id="UP000197596">
    <property type="component" value="Unassembled WGS sequence"/>
</dbReference>
<evidence type="ECO:0000256" key="1">
    <source>
        <dbReference type="ARBA" id="ARBA00004651"/>
    </source>
</evidence>
<dbReference type="InterPro" id="IPR001851">
    <property type="entry name" value="ABC_transp_permease"/>
</dbReference>
<keyword evidence="4 6" id="KW-1133">Transmembrane helix</keyword>
<dbReference type="RefSeq" id="WP_088750346.1">
    <property type="nucleotide sequence ID" value="NZ_NJGU01000003.1"/>
</dbReference>
<organism evidence="7 8">
    <name type="scientific">Herbaspirillum robiniae</name>
    <dbReference type="NCBI Taxonomy" id="2014887"/>
    <lineage>
        <taxon>Bacteria</taxon>
        <taxon>Pseudomonadati</taxon>
        <taxon>Pseudomonadota</taxon>
        <taxon>Betaproteobacteria</taxon>
        <taxon>Burkholderiales</taxon>
        <taxon>Oxalobacteraceae</taxon>
        <taxon>Herbaspirillum</taxon>
    </lineage>
</organism>
<name>A0A246WT02_9BURK</name>
<dbReference type="Pfam" id="PF02653">
    <property type="entry name" value="BPD_transp_2"/>
    <property type="match status" value="1"/>
</dbReference>
<sequence length="326" mass="33631">MTSASHHSPAPVALKERLARRPWSWSFIGAVLLWLATLAVAGADAAFNIGLAALSFGALMVLVGLGQMLVVTTGPGNIDLSIPSTIALTGAMAMRTMGGADSGILAGVAVAIAVGVAIGLCNYLLIRLLQIPPIIATMSSSFILQSLAIHTSQGMKIAPPQLLSSFATGWLLHLPVLAWVVLAFALALAWILARTLFGRFLSAAGQNARAAWLAGIGVERIRCLCYVMCAVFAALCALLIAGFSGGASLDMGNEYLLMSVAVVVIGGTSVTGGRATVAGIWGAALFLYFTNTLLNVIGLSAGGRSVLSGLIIIAVIVLSGRRRAYR</sequence>
<comment type="caution">
    <text evidence="7">The sequence shown here is derived from an EMBL/GenBank/DDBJ whole genome shotgun (WGS) entry which is preliminary data.</text>
</comment>
<keyword evidence="3 6" id="KW-0812">Transmembrane</keyword>
<evidence type="ECO:0000256" key="6">
    <source>
        <dbReference type="SAM" id="Phobius"/>
    </source>
</evidence>
<dbReference type="EMBL" id="NJGU01000003">
    <property type="protein sequence ID" value="OWY30142.1"/>
    <property type="molecule type" value="Genomic_DNA"/>
</dbReference>
<evidence type="ECO:0000256" key="2">
    <source>
        <dbReference type="ARBA" id="ARBA00022475"/>
    </source>
</evidence>
<dbReference type="GO" id="GO:0022857">
    <property type="term" value="F:transmembrane transporter activity"/>
    <property type="evidence" value="ECO:0007669"/>
    <property type="project" value="InterPro"/>
</dbReference>
<feature type="transmembrane region" description="Helical" evidence="6">
    <location>
        <begin position="104"/>
        <end position="126"/>
    </location>
</feature>
<feature type="transmembrane region" description="Helical" evidence="6">
    <location>
        <begin position="223"/>
        <end position="243"/>
    </location>
</feature>
<protein>
    <submittedName>
        <fullName evidence="7">ABC transporter permease</fullName>
    </submittedName>
</protein>
<feature type="transmembrane region" description="Helical" evidence="6">
    <location>
        <begin position="303"/>
        <end position="320"/>
    </location>
</feature>
<evidence type="ECO:0000256" key="5">
    <source>
        <dbReference type="ARBA" id="ARBA00023136"/>
    </source>
</evidence>
<feature type="transmembrane region" description="Helical" evidence="6">
    <location>
        <begin position="23"/>
        <end position="43"/>
    </location>
</feature>
<evidence type="ECO:0000256" key="3">
    <source>
        <dbReference type="ARBA" id="ARBA00022692"/>
    </source>
</evidence>
<feature type="transmembrane region" description="Helical" evidence="6">
    <location>
        <begin position="280"/>
        <end position="297"/>
    </location>
</feature>
<reference evidence="7 8" key="1">
    <citation type="submission" date="2017-06" db="EMBL/GenBank/DDBJ databases">
        <title>Herbaspirillum phytohormonus sp. nov., isolated from the root nodule of Robinia pseudoacacia in lead-zinc mine.</title>
        <authorList>
            <person name="Fan M."/>
            <person name="Lin Y."/>
        </authorList>
    </citation>
    <scope>NUCLEOTIDE SEQUENCE [LARGE SCALE GENOMIC DNA]</scope>
    <source>
        <strain evidence="7 8">HZ10</strain>
    </source>
</reference>
<feature type="transmembrane region" description="Helical" evidence="6">
    <location>
        <begin position="170"/>
        <end position="193"/>
    </location>
</feature>
<gene>
    <name evidence="7" type="ORF">CEJ42_05905</name>
</gene>
<evidence type="ECO:0000313" key="7">
    <source>
        <dbReference type="EMBL" id="OWY30142.1"/>
    </source>
</evidence>
<feature type="transmembrane region" description="Helical" evidence="6">
    <location>
        <begin position="49"/>
        <end position="71"/>
    </location>
</feature>
<dbReference type="AlphaFoldDB" id="A0A246WT02"/>
<dbReference type="GO" id="GO:0005886">
    <property type="term" value="C:plasma membrane"/>
    <property type="evidence" value="ECO:0007669"/>
    <property type="project" value="UniProtKB-SubCell"/>
</dbReference>
<comment type="subcellular location">
    <subcellularLocation>
        <location evidence="1">Cell membrane</location>
        <topology evidence="1">Multi-pass membrane protein</topology>
    </subcellularLocation>
</comment>
<feature type="transmembrane region" description="Helical" evidence="6">
    <location>
        <begin position="255"/>
        <end position="273"/>
    </location>
</feature>
<evidence type="ECO:0000313" key="8">
    <source>
        <dbReference type="Proteomes" id="UP000197596"/>
    </source>
</evidence>
<dbReference type="CDD" id="cd06579">
    <property type="entry name" value="TM_PBP1_transp_AraH_like"/>
    <property type="match status" value="1"/>
</dbReference>
<keyword evidence="5 6" id="KW-0472">Membrane</keyword>
<dbReference type="PANTHER" id="PTHR32196">
    <property type="entry name" value="ABC TRANSPORTER PERMEASE PROTEIN YPHD-RELATED-RELATED"/>
    <property type="match status" value="1"/>
</dbReference>
<evidence type="ECO:0000256" key="4">
    <source>
        <dbReference type="ARBA" id="ARBA00022989"/>
    </source>
</evidence>
<accession>A0A246WT02</accession>
<keyword evidence="2" id="KW-1003">Cell membrane</keyword>
<proteinExistence type="predicted"/>
<feature type="transmembrane region" description="Helical" evidence="6">
    <location>
        <begin position="133"/>
        <end position="150"/>
    </location>
</feature>